<proteinExistence type="predicted"/>
<organism evidence="1 2">
    <name type="scientific">Armatimonas rosea</name>
    <dbReference type="NCBI Taxonomy" id="685828"/>
    <lineage>
        <taxon>Bacteria</taxon>
        <taxon>Bacillati</taxon>
        <taxon>Armatimonadota</taxon>
        <taxon>Armatimonadia</taxon>
        <taxon>Armatimonadales</taxon>
        <taxon>Armatimonadaceae</taxon>
        <taxon>Armatimonas</taxon>
    </lineage>
</organism>
<accession>A0A7W9W5X8</accession>
<comment type="caution">
    <text evidence="1">The sequence shown here is derived from an EMBL/GenBank/DDBJ whole genome shotgun (WGS) entry which is preliminary data.</text>
</comment>
<dbReference type="AlphaFoldDB" id="A0A7W9W5X8"/>
<dbReference type="SUPFAM" id="SSF48208">
    <property type="entry name" value="Six-hairpin glycosidases"/>
    <property type="match status" value="1"/>
</dbReference>
<keyword evidence="2" id="KW-1185">Reference proteome</keyword>
<dbReference type="Gene3D" id="1.50.10.10">
    <property type="match status" value="1"/>
</dbReference>
<dbReference type="InterPro" id="IPR008928">
    <property type="entry name" value="6-hairpin_glycosidase_sf"/>
</dbReference>
<dbReference type="GO" id="GO:0005975">
    <property type="term" value="P:carbohydrate metabolic process"/>
    <property type="evidence" value="ECO:0007669"/>
    <property type="project" value="InterPro"/>
</dbReference>
<name>A0A7W9W5X8_ARMRO</name>
<protein>
    <recommendedName>
        <fullName evidence="3">Glycoside hydrolase family 65</fullName>
    </recommendedName>
</protein>
<evidence type="ECO:0008006" key="3">
    <source>
        <dbReference type="Google" id="ProtNLM"/>
    </source>
</evidence>
<dbReference type="InterPro" id="IPR012341">
    <property type="entry name" value="6hp_glycosidase-like_sf"/>
</dbReference>
<evidence type="ECO:0000313" key="1">
    <source>
        <dbReference type="EMBL" id="MBB6050043.1"/>
    </source>
</evidence>
<dbReference type="RefSeq" id="WP_184194241.1">
    <property type="nucleotide sequence ID" value="NZ_JACHGW010000002.1"/>
</dbReference>
<gene>
    <name evidence="1" type="ORF">HNQ39_001834</name>
</gene>
<dbReference type="Proteomes" id="UP000520814">
    <property type="component" value="Unassembled WGS sequence"/>
</dbReference>
<sequence length="631" mass="70597">MIDRKSLVARHDVVLTRPDPLTPLQVGNGELAMAVDITGLQTFPEFHRSAMQLGTQAQWGWHSEPNPAGYTLEQVETRYEGVPYPDQSTTPAGLWLRANPHRLSLGLLGFAGLELAALSEHQQRLVLWEGRITSQFRHAGKLVAVETLCHPTQDQLAIQLSPGAPPLRLHFPGPATDWQGLTESEQHRTTATLQATRADFARPGYHAALVFSKGATLTPTGPHTFLLTGAREVVLAFSPEPLPARLPSFAETRRACTRHWERFWSTGGALELGESGQERELERRVVLSQYLTAIQCAGSRPPQETGLEQNSWHGKFHLEMHPWHAAHFPLWGRAALLERSLPWYEKTLPRAQETARRQGYDGARWPKMVGDDGRESPSPVGVFLLWQQPHLIFFAELLYKNKPKKATLQRYETLVQETAAFLASYAKSGSLGPNLIPAQESYKPATTRNPTFELAYVWWALETAQLWRTRLGKPRDPEWDRVQSALPKPLVRDGAYAAISTPPYTITRDHPSMVAAYGLLPKTPLIEPDIMKKTLLAVEKSWDWPTTWGWDYPMLAMTAARLQLPEQAIAFLLLDTPKNRYLANGHNYQRPNLPLYLPGNGGLLYAVALLASEKAFPASWAVKAEGLQAPL</sequence>
<dbReference type="EMBL" id="JACHGW010000002">
    <property type="protein sequence ID" value="MBB6050043.1"/>
    <property type="molecule type" value="Genomic_DNA"/>
</dbReference>
<reference evidence="1 2" key="1">
    <citation type="submission" date="2020-08" db="EMBL/GenBank/DDBJ databases">
        <title>Genomic Encyclopedia of Type Strains, Phase IV (KMG-IV): sequencing the most valuable type-strain genomes for metagenomic binning, comparative biology and taxonomic classification.</title>
        <authorList>
            <person name="Goeker M."/>
        </authorList>
    </citation>
    <scope>NUCLEOTIDE SEQUENCE [LARGE SCALE GENOMIC DNA]</scope>
    <source>
        <strain evidence="1 2">DSM 23562</strain>
    </source>
</reference>
<evidence type="ECO:0000313" key="2">
    <source>
        <dbReference type="Proteomes" id="UP000520814"/>
    </source>
</evidence>